<dbReference type="Proteomes" id="UP000051906">
    <property type="component" value="Unassembled WGS sequence"/>
</dbReference>
<dbReference type="Gene3D" id="3.90.1150.10">
    <property type="entry name" value="Aspartate Aminotransferase, domain 1"/>
    <property type="match status" value="1"/>
</dbReference>
<dbReference type="FunFam" id="3.90.1150.10:FF:000032">
    <property type="entry name" value="Ornithine decarboxylase SpeF"/>
    <property type="match status" value="1"/>
</dbReference>
<dbReference type="PROSITE" id="PS00703">
    <property type="entry name" value="OKR_DC_1"/>
    <property type="match status" value="1"/>
</dbReference>
<gene>
    <name evidence="10" type="ORF">IV54_GL000730</name>
</gene>
<dbReference type="GO" id="GO:0030170">
    <property type="term" value="F:pyridoxal phosphate binding"/>
    <property type="evidence" value="ECO:0007669"/>
    <property type="project" value="TreeGrafter"/>
</dbReference>
<dbReference type="FunFam" id="3.40.640.10:FF:000008">
    <property type="entry name" value="Lysine decarboxylase, inducible"/>
    <property type="match status" value="1"/>
</dbReference>
<comment type="cofactor">
    <cofactor evidence="1">
        <name>pyridoxal 5'-phosphate</name>
        <dbReference type="ChEBI" id="CHEBI:597326"/>
    </cofactor>
</comment>
<evidence type="ECO:0000256" key="1">
    <source>
        <dbReference type="ARBA" id="ARBA00001933"/>
    </source>
</evidence>
<dbReference type="GO" id="GO:0006520">
    <property type="term" value="P:amino acid metabolic process"/>
    <property type="evidence" value="ECO:0007669"/>
    <property type="project" value="InterPro"/>
</dbReference>
<dbReference type="NCBIfam" id="NF010092">
    <property type="entry name" value="PRK13578.1"/>
    <property type="match status" value="1"/>
</dbReference>
<keyword evidence="3" id="KW-0210">Decarboxylase</keyword>
<evidence type="ECO:0000259" key="9">
    <source>
        <dbReference type="PROSITE" id="PS00703"/>
    </source>
</evidence>
<evidence type="ECO:0000256" key="8">
    <source>
        <dbReference type="PIRSR" id="PIRSR009393-1"/>
    </source>
</evidence>
<dbReference type="InterPro" id="IPR011193">
    <property type="entry name" value="Orn/lys/arg_de-COase"/>
</dbReference>
<dbReference type="InterPro" id="IPR027464">
    <property type="entry name" value="Ornithine_deCO2ase_N"/>
</dbReference>
<dbReference type="GO" id="GO:0005829">
    <property type="term" value="C:cytosol"/>
    <property type="evidence" value="ECO:0007669"/>
    <property type="project" value="TreeGrafter"/>
</dbReference>
<dbReference type="PATRIC" id="fig|616990.3.peg.788"/>
<dbReference type="InterPro" id="IPR005308">
    <property type="entry name" value="OKR_de-COase_N"/>
</dbReference>
<comment type="similarity">
    <text evidence="2">Belongs to the Orn/Lys/Arg decarboxylase class-I family.</text>
</comment>
<dbReference type="InterPro" id="IPR036633">
    <property type="entry name" value="Prn/Lys/Arg_de-COase_C_sf"/>
</dbReference>
<dbReference type="PIRSF" id="PIRSF009393">
    <property type="entry name" value="Orn_decarb"/>
    <property type="match status" value="1"/>
</dbReference>
<evidence type="ECO:0000313" key="11">
    <source>
        <dbReference type="Proteomes" id="UP000051906"/>
    </source>
</evidence>
<dbReference type="InterPro" id="IPR015421">
    <property type="entry name" value="PyrdxlP-dep_Trfase_major"/>
</dbReference>
<evidence type="ECO:0000313" key="10">
    <source>
        <dbReference type="EMBL" id="KRN99058.1"/>
    </source>
</evidence>
<dbReference type="InterPro" id="IPR008286">
    <property type="entry name" value="Prn/Lys/Arg_de-COase_C"/>
</dbReference>
<reference evidence="10 11" key="1">
    <citation type="journal article" date="2015" name="Genome Announc.">
        <title>Expanding the biotechnology potential of lactobacilli through comparative genomics of 213 strains and associated genera.</title>
        <authorList>
            <person name="Sun Z."/>
            <person name="Harris H.M."/>
            <person name="McCann A."/>
            <person name="Guo C."/>
            <person name="Argimon S."/>
            <person name="Zhang W."/>
            <person name="Yang X."/>
            <person name="Jeffery I.B."/>
            <person name="Cooney J.C."/>
            <person name="Kagawa T.F."/>
            <person name="Liu W."/>
            <person name="Song Y."/>
            <person name="Salvetti E."/>
            <person name="Wrobel A."/>
            <person name="Rasinkangas P."/>
            <person name="Parkhill J."/>
            <person name="Rea M.C."/>
            <person name="O'Sullivan O."/>
            <person name="Ritari J."/>
            <person name="Douillard F.P."/>
            <person name="Paul Ross R."/>
            <person name="Yang R."/>
            <person name="Briner A.E."/>
            <person name="Felis G.E."/>
            <person name="de Vos W.M."/>
            <person name="Barrangou R."/>
            <person name="Klaenhammer T.R."/>
            <person name="Caufield P.W."/>
            <person name="Cui Y."/>
            <person name="Zhang H."/>
            <person name="O'Toole P.W."/>
        </authorList>
    </citation>
    <scope>NUCLEOTIDE SEQUENCE [LARGE SCALE GENOMIC DNA]</scope>
    <source>
        <strain evidence="10 11">DSM 22467</strain>
    </source>
</reference>
<proteinExistence type="inferred from homology"/>
<dbReference type="InterPro" id="IPR000310">
    <property type="entry name" value="Orn/Lys/Arg_deCO2ase_major_dom"/>
</dbReference>
<dbReference type="Pfam" id="PF01276">
    <property type="entry name" value="OKR_DC_1"/>
    <property type="match status" value="1"/>
</dbReference>
<evidence type="ECO:0000256" key="6">
    <source>
        <dbReference type="ARBA" id="ARBA00034138"/>
    </source>
</evidence>
<dbReference type="PANTHER" id="PTHR45229">
    <property type="entry name" value="CONSTITUTIVE ORNITHINE DECARBOXYLASE"/>
    <property type="match status" value="1"/>
</dbReference>
<keyword evidence="5" id="KW-0456">Lyase</keyword>
<dbReference type="SUPFAM" id="SSF52172">
    <property type="entry name" value="CheY-like"/>
    <property type="match status" value="1"/>
</dbReference>
<dbReference type="PANTHER" id="PTHR45229:SF3">
    <property type="entry name" value="BIODEGRADATIVE ARGININE DECARBOXYLASE"/>
    <property type="match status" value="1"/>
</dbReference>
<dbReference type="RefSeq" id="WP_057879136.1">
    <property type="nucleotide sequence ID" value="NZ_JQCA01000142.1"/>
</dbReference>
<dbReference type="STRING" id="616990.IV54_GL000730"/>
<dbReference type="OrthoDB" id="9815233at2"/>
<accession>A0A0R2LB03</accession>
<protein>
    <recommendedName>
        <fullName evidence="6">ornithine decarboxylase</fullName>
        <ecNumber evidence="6">4.1.1.17</ecNumber>
    </recommendedName>
</protein>
<comment type="caution">
    <text evidence="10">The sequence shown here is derived from an EMBL/GenBank/DDBJ whole genome shotgun (WGS) entry which is preliminary data.</text>
</comment>
<dbReference type="SUPFAM" id="SSF55904">
    <property type="entry name" value="Ornithine decarboxylase C-terminal domain"/>
    <property type="match status" value="1"/>
</dbReference>
<dbReference type="AlphaFoldDB" id="A0A0R2LB03"/>
<evidence type="ECO:0000256" key="2">
    <source>
        <dbReference type="ARBA" id="ARBA00010671"/>
    </source>
</evidence>
<evidence type="ECO:0000256" key="4">
    <source>
        <dbReference type="ARBA" id="ARBA00022898"/>
    </source>
</evidence>
<feature type="domain" description="Orn/Lys/Arg decarboxylases family 1 pyridoxal-P attachment site" evidence="9">
    <location>
        <begin position="354"/>
        <end position="368"/>
    </location>
</feature>
<evidence type="ECO:0000256" key="5">
    <source>
        <dbReference type="ARBA" id="ARBA00023239"/>
    </source>
</evidence>
<dbReference type="InterPro" id="IPR011006">
    <property type="entry name" value="CheY-like_superfamily"/>
</dbReference>
<dbReference type="Gene3D" id="3.90.100.10">
    <property type="entry name" value="Orn/Lys/Arg decarboxylase, C-terminal domain"/>
    <property type="match status" value="1"/>
</dbReference>
<feature type="modified residue" description="N6-(pyridoxal phosphate)lysine" evidence="8">
    <location>
        <position position="359"/>
    </location>
</feature>
<dbReference type="SUPFAM" id="SSF53383">
    <property type="entry name" value="PLP-dependent transferases"/>
    <property type="match status" value="1"/>
</dbReference>
<sequence>MAEPLKIASSEGALKFFSTDREIVDLVGKTDFTDIAAAVVTDSDEDIASVKLINATKFDIPVFMLTADSAALDASVREMVFHFLDNNDESYRNIYDSEIETAAATYEDKMIPPFFKEMVHYVEEGNLNFDTPGHHGGQFFLRHPAGRALYNFYGENLFRSDVSSSDVEVGDLLTHGGAALDGEKHAARVFNADKTYFVMNGTTTSNAIVDIAAVKPGDLVLFDRNNHKSNYNAALVQAGGLPVYLETERNPFGFIGGIDDAACDEDYIRAQAAKVDPEKAKEKRPFRLAIIELGTYDGSIYNARQVIKRIGRLCDYILFDSAWVGYEQFIPMMKDSSPLLIDDLGPEDPGIFVTQSVHKQMGGLSQASQIHKKDKHIKGQKRYIDHKRFNNAYMKYTSTSPFYPIYSTLDVNAKMMEGPAGAKMWIDTVKLGIEARKRMLKESTMFTPFIPTTVHGKKWEDVDTDTIANDIDYWRFGKGEKWHSFAGYADNQYFVDPLKFMLKTPGINMETGEYEDFGVPATLISSYLREHGIIPEKSDLNSILFLLTPAETKAKMDNLVNFILQLEKLIKEDAPLSDVLPKIYAENIDRYRGYTIRQLCQEIHNFYKKSNAKAYQRALFREKTWPKPSMTPYDADKALVANNAKLVPLDKIVGETALEGALPYPPGILCVAPGEVWNQEAATYFTILQEGINNFPGFDPEIQGVYMEPQEDGRVKAYGYVYDKDAAK</sequence>
<dbReference type="EMBL" id="JQCA01000142">
    <property type="protein sequence ID" value="KRN99058.1"/>
    <property type="molecule type" value="Genomic_DNA"/>
</dbReference>
<evidence type="ECO:0000256" key="3">
    <source>
        <dbReference type="ARBA" id="ARBA00022793"/>
    </source>
</evidence>
<keyword evidence="11" id="KW-1185">Reference proteome</keyword>
<evidence type="ECO:0000256" key="7">
    <source>
        <dbReference type="ARBA" id="ARBA00049127"/>
    </source>
</evidence>
<organism evidence="10 11">
    <name type="scientific">Levilactobacillus paucivorans</name>
    <dbReference type="NCBI Taxonomy" id="616990"/>
    <lineage>
        <taxon>Bacteria</taxon>
        <taxon>Bacillati</taxon>
        <taxon>Bacillota</taxon>
        <taxon>Bacilli</taxon>
        <taxon>Lactobacillales</taxon>
        <taxon>Lactobacillaceae</taxon>
        <taxon>Levilactobacillus</taxon>
    </lineage>
</organism>
<dbReference type="InterPro" id="IPR015422">
    <property type="entry name" value="PyrdxlP-dep_Trfase_small"/>
</dbReference>
<dbReference type="Pfam" id="PF03711">
    <property type="entry name" value="OKR_DC_1_C"/>
    <property type="match status" value="1"/>
</dbReference>
<dbReference type="Pfam" id="PF03709">
    <property type="entry name" value="OKR_DC_1_N"/>
    <property type="match status" value="1"/>
</dbReference>
<dbReference type="EC" id="4.1.1.17" evidence="6"/>
<dbReference type="SMR" id="A0A0R2LB03"/>
<dbReference type="GO" id="GO:0004586">
    <property type="term" value="F:ornithine decarboxylase activity"/>
    <property type="evidence" value="ECO:0007669"/>
    <property type="project" value="UniProtKB-EC"/>
</dbReference>
<comment type="catalytic activity">
    <reaction evidence="7">
        <text>L-ornithine + H(+) = putrescine + CO2</text>
        <dbReference type="Rhea" id="RHEA:22964"/>
        <dbReference type="ChEBI" id="CHEBI:15378"/>
        <dbReference type="ChEBI" id="CHEBI:16526"/>
        <dbReference type="ChEBI" id="CHEBI:46911"/>
        <dbReference type="ChEBI" id="CHEBI:326268"/>
        <dbReference type="EC" id="4.1.1.17"/>
    </reaction>
</comment>
<dbReference type="Gene3D" id="3.40.640.10">
    <property type="entry name" value="Type I PLP-dependent aspartate aminotransferase-like (Major domain)"/>
    <property type="match status" value="1"/>
</dbReference>
<dbReference type="Gene3D" id="3.40.50.220">
    <property type="match status" value="1"/>
</dbReference>
<name>A0A0R2LB03_9LACO</name>
<dbReference type="InterPro" id="IPR015424">
    <property type="entry name" value="PyrdxlP-dep_Trfase"/>
</dbReference>
<keyword evidence="4 8" id="KW-0663">Pyridoxal phosphate</keyword>